<dbReference type="Gene3D" id="1.25.40.10">
    <property type="entry name" value="Tetratricopeptide repeat domain"/>
    <property type="match status" value="1"/>
</dbReference>
<dbReference type="RefSeq" id="WP_130410860.1">
    <property type="nucleotide sequence ID" value="NZ_SHKX01000010.1"/>
</dbReference>
<evidence type="ECO:0000313" key="2">
    <source>
        <dbReference type="EMBL" id="RZU47636.1"/>
    </source>
</evidence>
<keyword evidence="1" id="KW-0812">Transmembrane</keyword>
<dbReference type="Proteomes" id="UP000292423">
    <property type="component" value="Unassembled WGS sequence"/>
</dbReference>
<proteinExistence type="predicted"/>
<keyword evidence="1" id="KW-0472">Membrane</keyword>
<organism evidence="2 3">
    <name type="scientific">Fluviicoccus keumensis</name>
    <dbReference type="NCBI Taxonomy" id="1435465"/>
    <lineage>
        <taxon>Bacteria</taxon>
        <taxon>Pseudomonadati</taxon>
        <taxon>Pseudomonadota</taxon>
        <taxon>Gammaproteobacteria</taxon>
        <taxon>Moraxellales</taxon>
        <taxon>Moraxellaceae</taxon>
        <taxon>Fluviicoccus</taxon>
    </lineage>
</organism>
<feature type="transmembrane region" description="Helical" evidence="1">
    <location>
        <begin position="67"/>
        <end position="94"/>
    </location>
</feature>
<reference evidence="2 3" key="1">
    <citation type="submission" date="2019-02" db="EMBL/GenBank/DDBJ databases">
        <title>Genomic Encyclopedia of Type Strains, Phase IV (KMG-IV): sequencing the most valuable type-strain genomes for metagenomic binning, comparative biology and taxonomic classification.</title>
        <authorList>
            <person name="Goeker M."/>
        </authorList>
    </citation>
    <scope>NUCLEOTIDE SEQUENCE [LARGE SCALE GENOMIC DNA]</scope>
    <source>
        <strain evidence="2 3">DSM 105135</strain>
    </source>
</reference>
<name>A0A4V2G682_9GAMM</name>
<accession>A0A4V2G682</accession>
<dbReference type="EMBL" id="SHKX01000010">
    <property type="protein sequence ID" value="RZU47636.1"/>
    <property type="molecule type" value="Genomic_DNA"/>
</dbReference>
<keyword evidence="3" id="KW-1185">Reference proteome</keyword>
<comment type="caution">
    <text evidence="2">The sequence shown here is derived from an EMBL/GenBank/DDBJ whole genome shotgun (WGS) entry which is preliminary data.</text>
</comment>
<evidence type="ECO:0000256" key="1">
    <source>
        <dbReference type="SAM" id="Phobius"/>
    </source>
</evidence>
<dbReference type="OrthoDB" id="5393896at2"/>
<dbReference type="InterPro" id="IPR011990">
    <property type="entry name" value="TPR-like_helical_dom_sf"/>
</dbReference>
<evidence type="ECO:0000313" key="3">
    <source>
        <dbReference type="Proteomes" id="UP000292423"/>
    </source>
</evidence>
<protein>
    <submittedName>
        <fullName evidence="2">Uncharacterized protein</fullName>
    </submittedName>
</protein>
<keyword evidence="1" id="KW-1133">Transmembrane helix</keyword>
<gene>
    <name evidence="2" type="ORF">EV700_0603</name>
</gene>
<sequence>MASPNVKLGMAAVSLELSAVALILLSSRELGVLLQYFALHALACACITPLAWSLMPEQYRQPRNWVLVLLFSLCFFIPVLGLMGFAVGAMAAAWMPQLHRREDFEAVAAPHYELPKKTPVSGWRSGRVRQQISDTGAPLELRMKALLALQNVPTRQSSGILREAMSDSADDLRLLAYGMLDAREQQLTQRIEQALRRHEAAANDTESRYLAARELAELYWELIYQELVQGDMRDYALGQVRHFCREALAHKVRDTGLWVISGRMRLLAGDYNGATGAFATAIRQGFPRVRAAPYLAELAFKRGDFDTTRQIMRELRPDGKSRAMQLSAGFWGQGGPSA</sequence>
<feature type="transmembrane region" description="Helical" evidence="1">
    <location>
        <begin position="37"/>
        <end position="55"/>
    </location>
</feature>
<dbReference type="AlphaFoldDB" id="A0A4V2G682"/>